<sequence length="474" mass="47174">MPLPRCYNYEAFDIATKAAWILGKPGAEATRQTSDGLRKLVDDMATTKQTLDRGMADLGISWQGPAARAAQESLDRTATGVDGTANVARNGADRMLDHGSAFERMRGQVRFMDPAEFSWIQRAGDNISEAWQSLRGRGADHVTIAEHNQINDEVANRALQRYESETSAIDDRFTTEAAAAPPPATSPGVAPGPGGPPGPQPGVSVAPGGGGLPGPTPGPAGVGLPPVGSASHPVSAPPGPSGGVGAGGGPGGGAGAGGGGGPSPVVPLPSGPASSGAGGGGVGAPGSRIPPVPDRVRTPSPTPTPAPDAARTREDLARRFGDQARRQQLVRPLAQTGPAPQTRSGSGTGPYGAGSAAGRGALGAPFGESRGTAWLPGAATEPYGPGGRGGAGTAWGTEPRTPGPRSGGAPEPWTGAKAAEARGGAGYGPMAGGVPGGRGEGRDHRNRYVVPTDEVFDVGITATDAVLAPEDPGR</sequence>
<dbReference type="InterPro" id="IPR038332">
    <property type="entry name" value="PPE_sf"/>
</dbReference>
<feature type="compositionally biased region" description="Gly residues" evidence="1">
    <location>
        <begin position="241"/>
        <end position="262"/>
    </location>
</feature>
<accession>A0ABU9AJE2</accession>
<protein>
    <recommendedName>
        <fullName evidence="4">PPE family protein</fullName>
    </recommendedName>
</protein>
<proteinExistence type="predicted"/>
<dbReference type="EMBL" id="JBBPIX010000011">
    <property type="protein sequence ID" value="MEK6466046.1"/>
    <property type="molecule type" value="Genomic_DNA"/>
</dbReference>
<organism evidence="2 3">
    <name type="scientific">Pseudonocardia alni subsp. carboxydivorans</name>
    <dbReference type="NCBI Taxonomy" id="415010"/>
    <lineage>
        <taxon>Bacteria</taxon>
        <taxon>Bacillati</taxon>
        <taxon>Actinomycetota</taxon>
        <taxon>Actinomycetes</taxon>
        <taxon>Pseudonocardiales</taxon>
        <taxon>Pseudonocardiaceae</taxon>
        <taxon>Pseudonocardia</taxon>
    </lineage>
</organism>
<feature type="compositionally biased region" description="Low complexity" evidence="1">
    <location>
        <begin position="222"/>
        <end position="234"/>
    </location>
</feature>
<dbReference type="Gene3D" id="1.20.1260.20">
    <property type="entry name" value="PPE superfamily"/>
    <property type="match status" value="1"/>
</dbReference>
<feature type="region of interest" description="Disordered" evidence="1">
    <location>
        <begin position="174"/>
        <end position="445"/>
    </location>
</feature>
<evidence type="ECO:0000313" key="2">
    <source>
        <dbReference type="EMBL" id="MEK6466046.1"/>
    </source>
</evidence>
<evidence type="ECO:0000256" key="1">
    <source>
        <dbReference type="SAM" id="MobiDB-lite"/>
    </source>
</evidence>
<comment type="caution">
    <text evidence="2">The sequence shown here is derived from an EMBL/GenBank/DDBJ whole genome shotgun (WGS) entry which is preliminary data.</text>
</comment>
<keyword evidence="3" id="KW-1185">Reference proteome</keyword>
<feature type="compositionally biased region" description="Gly residues" evidence="1">
    <location>
        <begin position="384"/>
        <end position="393"/>
    </location>
</feature>
<gene>
    <name evidence="2" type="ORF">WG925_20090</name>
</gene>
<feature type="compositionally biased region" description="Gly residues" evidence="1">
    <location>
        <begin position="423"/>
        <end position="438"/>
    </location>
</feature>
<name>A0ABU9AJE2_PSEA5</name>
<feature type="compositionally biased region" description="Basic and acidic residues" evidence="1">
    <location>
        <begin position="310"/>
        <end position="325"/>
    </location>
</feature>
<feature type="compositionally biased region" description="Gly residues" evidence="1">
    <location>
        <begin position="346"/>
        <end position="361"/>
    </location>
</feature>
<evidence type="ECO:0008006" key="4">
    <source>
        <dbReference type="Google" id="ProtNLM"/>
    </source>
</evidence>
<dbReference type="RefSeq" id="WP_346102024.1">
    <property type="nucleotide sequence ID" value="NZ_BAAAOD010000005.1"/>
</dbReference>
<evidence type="ECO:0000313" key="3">
    <source>
        <dbReference type="Proteomes" id="UP001367513"/>
    </source>
</evidence>
<dbReference type="Proteomes" id="UP001367513">
    <property type="component" value="Unassembled WGS sequence"/>
</dbReference>
<reference evidence="2 3" key="1">
    <citation type="submission" date="2024-03" db="EMBL/GenBank/DDBJ databases">
        <title>Draft genome sequence of Pseudonocardia carboxydivorans JCM 14827.</title>
        <authorList>
            <person name="Duangmal K."/>
        </authorList>
    </citation>
    <scope>NUCLEOTIDE SEQUENCE [LARGE SCALE GENOMIC DNA]</scope>
    <source>
        <strain evidence="2 3">JCM 14827</strain>
    </source>
</reference>